<dbReference type="InterPro" id="IPR052042">
    <property type="entry name" value="Tail_sheath_structural"/>
</dbReference>
<keyword evidence="5" id="KW-1185">Reference proteome</keyword>
<dbReference type="PANTHER" id="PTHR35861">
    <property type="match status" value="1"/>
</dbReference>
<dbReference type="InterPro" id="IPR020287">
    <property type="entry name" value="Tail_sheath_C"/>
</dbReference>
<dbReference type="Pfam" id="PF04984">
    <property type="entry name" value="Phage_sheath_1"/>
    <property type="match status" value="1"/>
</dbReference>
<sequence>MSPTDVTLPGVYIEEDANLSLSITTNLTAVPVFACGDRVTASFARFDSWSSYSRNSGGAQEDSTLHAAIRAYFENGGGYCYLVPTSKLLEEVPLLADATLLVAAGQDIRTAASKLCTEESGLFAILDGPEAAITSADLEKYDANSQAAVYYPWLKADWAKVNIPPSAALAGVYCGVDRSRGVWKTPANVPLRGGLTPLHAVSDSEQAQYQEGKAVNMIRQFSGAGVVVWGARTLSAANVNWRYVPVRRLFNSAQRDIARALSVAIFEPNTQPTWERVKGAIENYLHNMWQQGALQGAKLEEAFFVQVGKGTTMTDDDISQGRMIVKVGMAAVRPAEFIIMQFTQNMEA</sequence>
<accession>A0ABT5DG41</accession>
<protein>
    <submittedName>
        <fullName evidence="4">Phage tail sheath C-terminal domain-containing protein</fullName>
    </submittedName>
</protein>
<organism evidence="4 5">
    <name type="scientific">Stigmatella ashevillensis</name>
    <dbReference type="NCBI Taxonomy" id="2995309"/>
    <lineage>
        <taxon>Bacteria</taxon>
        <taxon>Pseudomonadati</taxon>
        <taxon>Myxococcota</taxon>
        <taxon>Myxococcia</taxon>
        <taxon>Myxococcales</taxon>
        <taxon>Cystobacterineae</taxon>
        <taxon>Archangiaceae</taxon>
        <taxon>Stigmatella</taxon>
    </lineage>
</organism>
<comment type="similarity">
    <text evidence="1">Belongs to the myoviridae tail sheath protein family.</text>
</comment>
<dbReference type="RefSeq" id="WP_272142101.1">
    <property type="nucleotide sequence ID" value="NZ_JAQNDM010000002.1"/>
</dbReference>
<evidence type="ECO:0000259" key="3">
    <source>
        <dbReference type="Pfam" id="PF17482"/>
    </source>
</evidence>
<comment type="caution">
    <text evidence="4">The sequence shown here is derived from an EMBL/GenBank/DDBJ whole genome shotgun (WGS) entry which is preliminary data.</text>
</comment>
<dbReference type="EMBL" id="JAQNDM010000002">
    <property type="protein sequence ID" value="MDC0712044.1"/>
    <property type="molecule type" value="Genomic_DNA"/>
</dbReference>
<dbReference type="PANTHER" id="PTHR35861:SF1">
    <property type="entry name" value="PHAGE TAIL SHEATH PROTEIN"/>
    <property type="match status" value="1"/>
</dbReference>
<evidence type="ECO:0000313" key="5">
    <source>
        <dbReference type="Proteomes" id="UP001221838"/>
    </source>
</evidence>
<name>A0ABT5DG41_9BACT</name>
<dbReference type="Proteomes" id="UP001221838">
    <property type="component" value="Unassembled WGS sequence"/>
</dbReference>
<evidence type="ECO:0000313" key="4">
    <source>
        <dbReference type="EMBL" id="MDC0712044.1"/>
    </source>
</evidence>
<gene>
    <name evidence="4" type="ORF">POL68_26485</name>
</gene>
<dbReference type="Pfam" id="PF17482">
    <property type="entry name" value="Phage_sheath_1C"/>
    <property type="match status" value="1"/>
</dbReference>
<feature type="domain" description="Tail sheath protein C-terminal" evidence="3">
    <location>
        <begin position="239"/>
        <end position="343"/>
    </location>
</feature>
<proteinExistence type="inferred from homology"/>
<evidence type="ECO:0000259" key="2">
    <source>
        <dbReference type="Pfam" id="PF04984"/>
    </source>
</evidence>
<feature type="domain" description="Tail sheath protein subtilisin-like" evidence="2">
    <location>
        <begin position="119"/>
        <end position="234"/>
    </location>
</feature>
<reference evidence="4 5" key="1">
    <citation type="submission" date="2022-11" db="EMBL/GenBank/DDBJ databases">
        <title>Minimal conservation of predation-associated metabolite biosynthetic gene clusters underscores biosynthetic potential of Myxococcota including descriptions for ten novel species: Archangium lansinium sp. nov., Myxococcus landrumus sp. nov., Nannocystis bai.</title>
        <authorList>
            <person name="Ahearne A."/>
            <person name="Stevens C."/>
            <person name="Dowd S."/>
        </authorList>
    </citation>
    <scope>NUCLEOTIDE SEQUENCE [LARGE SCALE GENOMIC DNA]</scope>
    <source>
        <strain evidence="4 5">NCWAL01</strain>
    </source>
</reference>
<dbReference type="InterPro" id="IPR035089">
    <property type="entry name" value="Phage_sheath_subtilisin"/>
</dbReference>
<evidence type="ECO:0000256" key="1">
    <source>
        <dbReference type="ARBA" id="ARBA00008005"/>
    </source>
</evidence>
<dbReference type="Gene3D" id="3.40.50.11780">
    <property type="match status" value="1"/>
</dbReference>